<evidence type="ECO:0000259" key="3">
    <source>
        <dbReference type="Pfam" id="PF00856"/>
    </source>
</evidence>
<sequence>MAWLTRALFLLSLLSHLQLLTLAKTSDKKPAAAAPIAGAGPKEDLAYEEIDKFQIVYASNATFPNSIPPTDGWWSSPHCLQSTYCIYINPTLSHNRGIVLLTKPTDFQKISRLDHHLSAATDRIEALTPDGSAPFEESYILSKGPGLTATMQLRRGKPLALAAPVLLVHKDFFGDIWRRSERNKLLEQAVSFLPPATRERFDRQRTLSLGPSPDGKDGKGTKRSIEQILLASPFEIDLGSNSYTPLGAGGQESQADHSKHYVNYPSLSLFTHSCRPNIAFHIDGNLALKTTVARKVSPGEELSVAYVDPMKPRKERQEWVGKYRPSSGSGSGSGEESGGGGGGCPCPACSGHYPSVLSKQHGHPHTSSPAEELAKSDARLTELESIRSELRNHESRKVTPEMIEKFIKLHVEEGLESKMAEAYELAATNYNYLGEDRKAKKYADLAVQAARIEYGRDANDVITMRIMAGDVRGHWSYQYKV</sequence>
<dbReference type="Pfam" id="PF00856">
    <property type="entry name" value="SET"/>
    <property type="match status" value="1"/>
</dbReference>
<dbReference type="SUPFAM" id="SSF82199">
    <property type="entry name" value="SET domain"/>
    <property type="match status" value="1"/>
</dbReference>
<dbReference type="RefSeq" id="XP_062676683.1">
    <property type="nucleotide sequence ID" value="XM_062827881.1"/>
</dbReference>
<reference evidence="4" key="1">
    <citation type="journal article" date="2023" name="Mol. Phylogenet. Evol.">
        <title>Genome-scale phylogeny and comparative genomics of the fungal order Sordariales.</title>
        <authorList>
            <person name="Hensen N."/>
            <person name="Bonometti L."/>
            <person name="Westerberg I."/>
            <person name="Brannstrom I.O."/>
            <person name="Guillou S."/>
            <person name="Cros-Aarteil S."/>
            <person name="Calhoun S."/>
            <person name="Haridas S."/>
            <person name="Kuo A."/>
            <person name="Mondo S."/>
            <person name="Pangilinan J."/>
            <person name="Riley R."/>
            <person name="LaButti K."/>
            <person name="Andreopoulos B."/>
            <person name="Lipzen A."/>
            <person name="Chen C."/>
            <person name="Yan M."/>
            <person name="Daum C."/>
            <person name="Ng V."/>
            <person name="Clum A."/>
            <person name="Steindorff A."/>
            <person name="Ohm R.A."/>
            <person name="Martin F."/>
            <person name="Silar P."/>
            <person name="Natvig D.O."/>
            <person name="Lalanne C."/>
            <person name="Gautier V."/>
            <person name="Ament-Velasquez S.L."/>
            <person name="Kruys A."/>
            <person name="Hutchinson M.I."/>
            <person name="Powell A.J."/>
            <person name="Barry K."/>
            <person name="Miller A.N."/>
            <person name="Grigoriev I.V."/>
            <person name="Debuchy R."/>
            <person name="Gladieux P."/>
            <person name="Hiltunen Thoren M."/>
            <person name="Johannesson H."/>
        </authorList>
    </citation>
    <scope>NUCLEOTIDE SEQUENCE</scope>
    <source>
        <strain evidence="4">CBS 560.94</strain>
    </source>
</reference>
<feature type="region of interest" description="Disordered" evidence="1">
    <location>
        <begin position="314"/>
        <end position="342"/>
    </location>
</feature>
<evidence type="ECO:0000313" key="4">
    <source>
        <dbReference type="EMBL" id="KAK3334517.1"/>
    </source>
</evidence>
<dbReference type="PANTHER" id="PTHR47332">
    <property type="entry name" value="SET DOMAIN-CONTAINING PROTEIN 5"/>
    <property type="match status" value="1"/>
</dbReference>
<dbReference type="InterPro" id="IPR001214">
    <property type="entry name" value="SET_dom"/>
</dbReference>
<dbReference type="InterPro" id="IPR046341">
    <property type="entry name" value="SET_dom_sf"/>
</dbReference>
<name>A0AAE0MJ93_9PEZI</name>
<dbReference type="GeneID" id="87865035"/>
<organism evidence="4 5">
    <name type="scientific">Neurospora tetraspora</name>
    <dbReference type="NCBI Taxonomy" id="94610"/>
    <lineage>
        <taxon>Eukaryota</taxon>
        <taxon>Fungi</taxon>
        <taxon>Dikarya</taxon>
        <taxon>Ascomycota</taxon>
        <taxon>Pezizomycotina</taxon>
        <taxon>Sordariomycetes</taxon>
        <taxon>Sordariomycetidae</taxon>
        <taxon>Sordariales</taxon>
        <taxon>Sordariaceae</taxon>
        <taxon>Neurospora</taxon>
    </lineage>
</organism>
<dbReference type="InterPro" id="IPR053185">
    <property type="entry name" value="SET_domain_protein"/>
</dbReference>
<feature type="domain" description="SET" evidence="3">
    <location>
        <begin position="242"/>
        <end position="306"/>
    </location>
</feature>
<keyword evidence="5" id="KW-1185">Reference proteome</keyword>
<evidence type="ECO:0000256" key="1">
    <source>
        <dbReference type="SAM" id="MobiDB-lite"/>
    </source>
</evidence>
<comment type="caution">
    <text evidence="4">The sequence shown here is derived from an EMBL/GenBank/DDBJ whole genome shotgun (WGS) entry which is preliminary data.</text>
</comment>
<dbReference type="Proteomes" id="UP001278500">
    <property type="component" value="Unassembled WGS sequence"/>
</dbReference>
<gene>
    <name evidence="4" type="ORF">B0H65DRAFT_503688</name>
</gene>
<dbReference type="PANTHER" id="PTHR47332:SF6">
    <property type="entry name" value="SET DOMAIN-CONTAINING PROTEIN"/>
    <property type="match status" value="1"/>
</dbReference>
<evidence type="ECO:0000313" key="5">
    <source>
        <dbReference type="Proteomes" id="UP001278500"/>
    </source>
</evidence>
<keyword evidence="2" id="KW-0732">Signal</keyword>
<feature type="signal peptide" evidence="2">
    <location>
        <begin position="1"/>
        <end position="23"/>
    </location>
</feature>
<accession>A0AAE0MJ93</accession>
<evidence type="ECO:0000256" key="2">
    <source>
        <dbReference type="SAM" id="SignalP"/>
    </source>
</evidence>
<proteinExistence type="predicted"/>
<reference evidence="4" key="2">
    <citation type="submission" date="2023-06" db="EMBL/GenBank/DDBJ databases">
        <authorList>
            <consortium name="Lawrence Berkeley National Laboratory"/>
            <person name="Haridas S."/>
            <person name="Hensen N."/>
            <person name="Bonometti L."/>
            <person name="Westerberg I."/>
            <person name="Brannstrom I.O."/>
            <person name="Guillou S."/>
            <person name="Cros-Aarteil S."/>
            <person name="Calhoun S."/>
            <person name="Kuo A."/>
            <person name="Mondo S."/>
            <person name="Pangilinan J."/>
            <person name="Riley R."/>
            <person name="Labutti K."/>
            <person name="Andreopoulos B."/>
            <person name="Lipzen A."/>
            <person name="Chen C."/>
            <person name="Yanf M."/>
            <person name="Daum C."/>
            <person name="Ng V."/>
            <person name="Clum A."/>
            <person name="Steindorff A."/>
            <person name="Ohm R."/>
            <person name="Martin F."/>
            <person name="Silar P."/>
            <person name="Natvig D."/>
            <person name="Lalanne C."/>
            <person name="Gautier V."/>
            <person name="Ament-Velasquez S.L."/>
            <person name="Kruys A."/>
            <person name="Hutchinson M.I."/>
            <person name="Powell A.J."/>
            <person name="Barry K."/>
            <person name="Miller A.N."/>
            <person name="Grigoriev I.V."/>
            <person name="Debuchy R."/>
            <person name="Gladieux P."/>
            <person name="Thoren M.H."/>
            <person name="Johannesson H."/>
        </authorList>
    </citation>
    <scope>NUCLEOTIDE SEQUENCE</scope>
    <source>
        <strain evidence="4">CBS 560.94</strain>
    </source>
</reference>
<dbReference type="Gene3D" id="2.170.270.10">
    <property type="entry name" value="SET domain"/>
    <property type="match status" value="1"/>
</dbReference>
<feature type="region of interest" description="Disordered" evidence="1">
    <location>
        <begin position="202"/>
        <end position="221"/>
    </location>
</feature>
<dbReference type="EMBL" id="JAUEPP010000010">
    <property type="protein sequence ID" value="KAK3334517.1"/>
    <property type="molecule type" value="Genomic_DNA"/>
</dbReference>
<feature type="compositionally biased region" description="Gly residues" evidence="1">
    <location>
        <begin position="329"/>
        <end position="342"/>
    </location>
</feature>
<feature type="non-terminal residue" evidence="4">
    <location>
        <position position="481"/>
    </location>
</feature>
<feature type="region of interest" description="Disordered" evidence="1">
    <location>
        <begin position="357"/>
        <end position="376"/>
    </location>
</feature>
<dbReference type="CDD" id="cd20071">
    <property type="entry name" value="SET_SMYD"/>
    <property type="match status" value="1"/>
</dbReference>
<protein>
    <recommendedName>
        <fullName evidence="3">SET domain-containing protein</fullName>
    </recommendedName>
</protein>
<feature type="chain" id="PRO_5042260684" description="SET domain-containing protein" evidence="2">
    <location>
        <begin position="24"/>
        <end position="481"/>
    </location>
</feature>
<dbReference type="AlphaFoldDB" id="A0AAE0MJ93"/>